<evidence type="ECO:0000313" key="2">
    <source>
        <dbReference type="EMBL" id="KAJ1131342.1"/>
    </source>
</evidence>
<dbReference type="EMBL" id="JANPWB010000011">
    <property type="protein sequence ID" value="KAJ1131342.1"/>
    <property type="molecule type" value="Genomic_DNA"/>
</dbReference>
<name>A0AAV7PVY6_PLEWA</name>
<feature type="region of interest" description="Disordered" evidence="1">
    <location>
        <begin position="91"/>
        <end position="130"/>
    </location>
</feature>
<evidence type="ECO:0000313" key="3">
    <source>
        <dbReference type="Proteomes" id="UP001066276"/>
    </source>
</evidence>
<feature type="compositionally biased region" description="Basic and acidic residues" evidence="1">
    <location>
        <begin position="91"/>
        <end position="106"/>
    </location>
</feature>
<reference evidence="2" key="1">
    <citation type="journal article" date="2022" name="bioRxiv">
        <title>Sequencing and chromosome-scale assembly of the giantPleurodeles waltlgenome.</title>
        <authorList>
            <person name="Brown T."/>
            <person name="Elewa A."/>
            <person name="Iarovenko S."/>
            <person name="Subramanian E."/>
            <person name="Araus A.J."/>
            <person name="Petzold A."/>
            <person name="Susuki M."/>
            <person name="Suzuki K.-i.T."/>
            <person name="Hayashi T."/>
            <person name="Toyoda A."/>
            <person name="Oliveira C."/>
            <person name="Osipova E."/>
            <person name="Leigh N.D."/>
            <person name="Simon A."/>
            <person name="Yun M.H."/>
        </authorList>
    </citation>
    <scope>NUCLEOTIDE SEQUENCE</scope>
    <source>
        <strain evidence="2">20211129_DDA</strain>
        <tissue evidence="2">Liver</tissue>
    </source>
</reference>
<evidence type="ECO:0000256" key="1">
    <source>
        <dbReference type="SAM" id="MobiDB-lite"/>
    </source>
</evidence>
<accession>A0AAV7PVY6</accession>
<dbReference type="Proteomes" id="UP001066276">
    <property type="component" value="Chromosome 7"/>
</dbReference>
<comment type="caution">
    <text evidence="2">The sequence shown here is derived from an EMBL/GenBank/DDBJ whole genome shotgun (WGS) entry which is preliminary data.</text>
</comment>
<keyword evidence="3" id="KW-1185">Reference proteome</keyword>
<feature type="compositionally biased region" description="Basic and acidic residues" evidence="1">
    <location>
        <begin position="115"/>
        <end position="130"/>
    </location>
</feature>
<protein>
    <submittedName>
        <fullName evidence="2">Uncharacterized protein</fullName>
    </submittedName>
</protein>
<sequence>MTAYQRLMPCAKRVPGDGLRGCIWFEWIVAYYGRHGNETVVQTTRVSRASSVHAAGYVAGILTQHRSKAWYSIIGGSALVVAGVLDDNGREESADSEMEKWSERAVNKQQTRRGNRTERREKESSEDGER</sequence>
<organism evidence="2 3">
    <name type="scientific">Pleurodeles waltl</name>
    <name type="common">Iberian ribbed newt</name>
    <dbReference type="NCBI Taxonomy" id="8319"/>
    <lineage>
        <taxon>Eukaryota</taxon>
        <taxon>Metazoa</taxon>
        <taxon>Chordata</taxon>
        <taxon>Craniata</taxon>
        <taxon>Vertebrata</taxon>
        <taxon>Euteleostomi</taxon>
        <taxon>Amphibia</taxon>
        <taxon>Batrachia</taxon>
        <taxon>Caudata</taxon>
        <taxon>Salamandroidea</taxon>
        <taxon>Salamandridae</taxon>
        <taxon>Pleurodelinae</taxon>
        <taxon>Pleurodeles</taxon>
    </lineage>
</organism>
<gene>
    <name evidence="2" type="ORF">NDU88_009679</name>
</gene>
<proteinExistence type="predicted"/>
<dbReference type="AlphaFoldDB" id="A0AAV7PVY6"/>